<organism evidence="1 2">
    <name type="scientific">Spiromyces aspiralis</name>
    <dbReference type="NCBI Taxonomy" id="68401"/>
    <lineage>
        <taxon>Eukaryota</taxon>
        <taxon>Fungi</taxon>
        <taxon>Fungi incertae sedis</taxon>
        <taxon>Zoopagomycota</taxon>
        <taxon>Kickxellomycotina</taxon>
        <taxon>Kickxellomycetes</taxon>
        <taxon>Kickxellales</taxon>
        <taxon>Kickxellaceae</taxon>
        <taxon>Spiromyces</taxon>
    </lineage>
</organism>
<sequence>GIKRQEVIFEIIQTEADYVKDLVVIVDTFMRPLRELRVIPAGDIDLVFNNIPEILQLHQRINRAMLERQKVQYPVIKDISDVLMPWVDSLRVYTKYICNQDRALRRVEALKKSSERFLVFYKERLERPECRGMPIDTFLLMPFQRLLKYPLLIRTLLKFTPPDTPEHKLGTALLDHLEARIQRIQNAKALTDNIEQLDKLAAQIHGLDGFVVAEQDRKLVKAGPVRTCILQSDASFTKASCNRVYMPDRDGEQPIHLFLFNNVLLVTQTTRPNIRDKIRLNPARRAPGVANPLLSCTSCADRGTVDARVAAGLSQQYQIVCSPVRVSAIEDFGGFDPLNTLKLRLEPHGLFRDSDPTAVVLHFDSDQEKREWVDAFQKHVDAIMSTSKGAQQRFVSTRSKSPDKPSSQRVPAVLAGGALRSQPSVLDIRKIYRPTPDQRETGKLRRGWQFVRAQAERYSANQLKKKLRKYGNGSDGFRTPEPAVTFAPNGGAQMMPPRPSTTDPTPAPQRAKKWHIRHQNPALPDMPDVPVDKDENGDTANSPPSLPAADADTPIGAAIARQPPAIAAHPQLHGHARNASWISSTLLAGGVTAGDYNGGHGRLYRHSVASTSSD</sequence>
<evidence type="ECO:0000313" key="1">
    <source>
        <dbReference type="EMBL" id="KAJ1673577.1"/>
    </source>
</evidence>
<gene>
    <name evidence="1" type="ORF">EV182_004965</name>
</gene>
<accession>A0ACC1HBP1</accession>
<feature type="non-terminal residue" evidence="1">
    <location>
        <position position="614"/>
    </location>
</feature>
<keyword evidence="2" id="KW-1185">Reference proteome</keyword>
<comment type="caution">
    <text evidence="1">The sequence shown here is derived from an EMBL/GenBank/DDBJ whole genome shotgun (WGS) entry which is preliminary data.</text>
</comment>
<evidence type="ECO:0000313" key="2">
    <source>
        <dbReference type="Proteomes" id="UP001145114"/>
    </source>
</evidence>
<reference evidence="1" key="1">
    <citation type="submission" date="2022-06" db="EMBL/GenBank/DDBJ databases">
        <title>Phylogenomic reconstructions and comparative analyses of Kickxellomycotina fungi.</title>
        <authorList>
            <person name="Reynolds N.K."/>
            <person name="Stajich J.E."/>
            <person name="Barry K."/>
            <person name="Grigoriev I.V."/>
            <person name="Crous P."/>
            <person name="Smith M.E."/>
        </authorList>
    </citation>
    <scope>NUCLEOTIDE SEQUENCE</scope>
    <source>
        <strain evidence="1">RSA 2271</strain>
    </source>
</reference>
<protein>
    <submittedName>
        <fullName evidence="1">Uncharacterized protein</fullName>
    </submittedName>
</protein>
<name>A0ACC1HBP1_9FUNG</name>
<proteinExistence type="predicted"/>
<feature type="non-terminal residue" evidence="1">
    <location>
        <position position="1"/>
    </location>
</feature>
<dbReference type="Proteomes" id="UP001145114">
    <property type="component" value="Unassembled WGS sequence"/>
</dbReference>
<dbReference type="EMBL" id="JAMZIH010006787">
    <property type="protein sequence ID" value="KAJ1673577.1"/>
    <property type="molecule type" value="Genomic_DNA"/>
</dbReference>